<dbReference type="InterPro" id="IPR036770">
    <property type="entry name" value="Ankyrin_rpt-contain_sf"/>
</dbReference>
<dbReference type="PANTHER" id="PTHR24171">
    <property type="entry name" value="ANKYRIN REPEAT DOMAIN-CONTAINING PROTEIN 39-RELATED"/>
    <property type="match status" value="1"/>
</dbReference>
<dbReference type="EMBL" id="HBEZ01040059">
    <property type="protein sequence ID" value="CAD8644347.1"/>
    <property type="molecule type" value="Transcribed_RNA"/>
</dbReference>
<dbReference type="Gene3D" id="1.25.40.20">
    <property type="entry name" value="Ankyrin repeat-containing domain"/>
    <property type="match status" value="2"/>
</dbReference>
<protein>
    <submittedName>
        <fullName evidence="5">Uncharacterized protein</fullName>
    </submittedName>
</protein>
<evidence type="ECO:0000256" key="4">
    <source>
        <dbReference type="SAM" id="MobiDB-lite"/>
    </source>
</evidence>
<evidence type="ECO:0000256" key="3">
    <source>
        <dbReference type="PROSITE-ProRule" id="PRU00023"/>
    </source>
</evidence>
<feature type="region of interest" description="Disordered" evidence="4">
    <location>
        <begin position="369"/>
        <end position="397"/>
    </location>
</feature>
<feature type="repeat" description="ANK" evidence="3">
    <location>
        <begin position="167"/>
        <end position="199"/>
    </location>
</feature>
<dbReference type="SMART" id="SM00248">
    <property type="entry name" value="ANK"/>
    <property type="match status" value="6"/>
</dbReference>
<feature type="repeat" description="ANK" evidence="3">
    <location>
        <begin position="307"/>
        <end position="339"/>
    </location>
</feature>
<gene>
    <name evidence="5" type="ORF">CCUR1050_LOCUS22032</name>
</gene>
<feature type="compositionally biased region" description="Acidic residues" evidence="4">
    <location>
        <begin position="379"/>
        <end position="390"/>
    </location>
</feature>
<dbReference type="PROSITE" id="PS50297">
    <property type="entry name" value="ANK_REP_REGION"/>
    <property type="match status" value="3"/>
</dbReference>
<organism evidence="5">
    <name type="scientific">Cryptomonas curvata</name>
    <dbReference type="NCBI Taxonomy" id="233186"/>
    <lineage>
        <taxon>Eukaryota</taxon>
        <taxon>Cryptophyceae</taxon>
        <taxon>Cryptomonadales</taxon>
        <taxon>Cryptomonadaceae</taxon>
        <taxon>Cryptomonas</taxon>
    </lineage>
</organism>
<dbReference type="AlphaFoldDB" id="A0A7S0MKM4"/>
<keyword evidence="1" id="KW-0677">Repeat</keyword>
<evidence type="ECO:0000256" key="2">
    <source>
        <dbReference type="ARBA" id="ARBA00023043"/>
    </source>
</evidence>
<feature type="repeat" description="ANK" evidence="3">
    <location>
        <begin position="200"/>
        <end position="232"/>
    </location>
</feature>
<sequence>MNAGSAFHNADLPQVQQGGSPLAYMEPKALIGASLPRGPRLSAAVHHIPVSTVNARMSFCPTGLEQGALNSRTATTIINGRKRSSMPLDRSKRTMLAAQMESDDVQTVDVEVFDPLGLSSGMSGSGDLDSAMQQKQLWISAKGGDLSGVVSAVSQGADVNFQYPDEGDATVLQCAALYGHTEIVAKLASLGANINSCDKYKWTALHDAALNGHTDTVTKLASLGAGLNARTDVEEEAPGAGLRTPLTCAAMNGHTETVRKLVSLGADLNARQKDGWTALHLAAKNGWHETVGALVELGLDVNAKNEVDMTPLHYAAWDATVETCQKLIDLGVDVRHKAKGKLSALDLAERRKRELGGRLIIQLLREAEAPPAPAAAAAGDDDEEWADEEWNPPPDEEWRALIKNNPFAKSSEGGDV</sequence>
<name>A0A7S0MKM4_9CRYP</name>
<proteinExistence type="predicted"/>
<dbReference type="SUPFAM" id="SSF48403">
    <property type="entry name" value="Ankyrin repeat"/>
    <property type="match status" value="1"/>
</dbReference>
<dbReference type="PANTHER" id="PTHR24171:SF9">
    <property type="entry name" value="ANKYRIN REPEAT DOMAIN-CONTAINING PROTEIN 39"/>
    <property type="match status" value="1"/>
</dbReference>
<evidence type="ECO:0000313" key="5">
    <source>
        <dbReference type="EMBL" id="CAD8644347.1"/>
    </source>
</evidence>
<dbReference type="Pfam" id="PF12796">
    <property type="entry name" value="Ank_2"/>
    <property type="match status" value="2"/>
</dbReference>
<evidence type="ECO:0000256" key="1">
    <source>
        <dbReference type="ARBA" id="ARBA00022737"/>
    </source>
</evidence>
<feature type="repeat" description="ANK" evidence="3">
    <location>
        <begin position="241"/>
        <end position="273"/>
    </location>
</feature>
<reference evidence="5" key="1">
    <citation type="submission" date="2021-01" db="EMBL/GenBank/DDBJ databases">
        <authorList>
            <person name="Corre E."/>
            <person name="Pelletier E."/>
            <person name="Niang G."/>
            <person name="Scheremetjew M."/>
            <person name="Finn R."/>
            <person name="Kale V."/>
            <person name="Holt S."/>
            <person name="Cochrane G."/>
            <person name="Meng A."/>
            <person name="Brown T."/>
            <person name="Cohen L."/>
        </authorList>
    </citation>
    <scope>NUCLEOTIDE SEQUENCE</scope>
    <source>
        <strain evidence="5">CCAP979/52</strain>
    </source>
</reference>
<dbReference type="InterPro" id="IPR002110">
    <property type="entry name" value="Ankyrin_rpt"/>
</dbReference>
<accession>A0A7S0MKM4</accession>
<keyword evidence="2 3" id="KW-0040">ANK repeat</keyword>
<dbReference type="PROSITE" id="PS50088">
    <property type="entry name" value="ANK_REPEAT"/>
    <property type="match status" value="5"/>
</dbReference>
<feature type="repeat" description="ANK" evidence="3">
    <location>
        <begin position="274"/>
        <end position="306"/>
    </location>
</feature>